<reference evidence="3" key="1">
    <citation type="submission" date="2016-11" db="UniProtKB">
        <authorList>
            <consortium name="WormBaseParasite"/>
        </authorList>
    </citation>
    <scope>IDENTIFICATION</scope>
</reference>
<protein>
    <submittedName>
        <fullName evidence="3">Uncharacterized protein</fullName>
    </submittedName>
</protein>
<organism evidence="2 3">
    <name type="scientific">Meloidogyne hapla</name>
    <name type="common">Root-knot nematode worm</name>
    <dbReference type="NCBI Taxonomy" id="6305"/>
    <lineage>
        <taxon>Eukaryota</taxon>
        <taxon>Metazoa</taxon>
        <taxon>Ecdysozoa</taxon>
        <taxon>Nematoda</taxon>
        <taxon>Chromadorea</taxon>
        <taxon>Rhabditida</taxon>
        <taxon>Tylenchina</taxon>
        <taxon>Tylenchomorpha</taxon>
        <taxon>Tylenchoidea</taxon>
        <taxon>Meloidogynidae</taxon>
        <taxon>Meloidogyninae</taxon>
        <taxon>Meloidogyne</taxon>
    </lineage>
</organism>
<dbReference type="AlphaFoldDB" id="A0A1I8BMP0"/>
<name>A0A1I8BMP0_MELHA</name>
<sequence>MENLLVEFKKFGEAFYYESKLVNRTVENYSYELSEKAFSGEFSQESNYGLENIQESPHSFVGSFGHQSTSGSKRHLSSPSGSAISGNSSKALLKRIANTVNLSKRKKNKIINRLEICENGIIPLWLEITAARRIIRDIYKVVFILTKV</sequence>
<dbReference type="WBParaSite" id="MhA1_Contig333.frz3.gene24">
    <property type="protein sequence ID" value="MhA1_Contig333.frz3.gene24"/>
    <property type="gene ID" value="MhA1_Contig333.frz3.gene24"/>
</dbReference>
<evidence type="ECO:0000256" key="1">
    <source>
        <dbReference type="SAM" id="MobiDB-lite"/>
    </source>
</evidence>
<keyword evidence="2" id="KW-1185">Reference proteome</keyword>
<evidence type="ECO:0000313" key="2">
    <source>
        <dbReference type="Proteomes" id="UP000095281"/>
    </source>
</evidence>
<evidence type="ECO:0000313" key="3">
    <source>
        <dbReference type="WBParaSite" id="MhA1_Contig333.frz3.gene24"/>
    </source>
</evidence>
<feature type="region of interest" description="Disordered" evidence="1">
    <location>
        <begin position="62"/>
        <end position="86"/>
    </location>
</feature>
<feature type="compositionally biased region" description="Low complexity" evidence="1">
    <location>
        <begin position="77"/>
        <end position="86"/>
    </location>
</feature>
<proteinExistence type="predicted"/>
<accession>A0A1I8BMP0</accession>
<dbReference type="Proteomes" id="UP000095281">
    <property type="component" value="Unplaced"/>
</dbReference>